<dbReference type="GO" id="GO:0045944">
    <property type="term" value="P:positive regulation of transcription by RNA polymerase II"/>
    <property type="evidence" value="ECO:0007669"/>
    <property type="project" value="TreeGrafter"/>
</dbReference>
<keyword evidence="2" id="KW-0539">Nucleus</keyword>
<accession>A0AAW0RZL3</accession>
<name>A0AAW0RZL3_9HYPO</name>
<dbReference type="Proteomes" id="UP001397290">
    <property type="component" value="Unassembled WGS sequence"/>
</dbReference>
<dbReference type="EMBL" id="JAAHCF010000128">
    <property type="protein sequence ID" value="KAK8147749.1"/>
    <property type="molecule type" value="Genomic_DNA"/>
</dbReference>
<evidence type="ECO:0000256" key="2">
    <source>
        <dbReference type="ARBA" id="ARBA00023242"/>
    </source>
</evidence>
<keyword evidence="5" id="KW-1185">Reference proteome</keyword>
<dbReference type="GO" id="GO:0005634">
    <property type="term" value="C:nucleus"/>
    <property type="evidence" value="ECO:0007669"/>
    <property type="project" value="UniProtKB-SubCell"/>
</dbReference>
<evidence type="ECO:0000313" key="4">
    <source>
        <dbReference type="EMBL" id="KAK8147749.1"/>
    </source>
</evidence>
<dbReference type="GO" id="GO:0000976">
    <property type="term" value="F:transcription cis-regulatory region binding"/>
    <property type="evidence" value="ECO:0007669"/>
    <property type="project" value="TreeGrafter"/>
</dbReference>
<dbReference type="InterPro" id="IPR036864">
    <property type="entry name" value="Zn2-C6_fun-type_DNA-bd_sf"/>
</dbReference>
<dbReference type="PANTHER" id="PTHR37534:SF8">
    <property type="entry name" value="ZN(II)2CYS6 TRANSCRIPTION FACTOR (EUROFUNG)"/>
    <property type="match status" value="1"/>
</dbReference>
<protein>
    <recommendedName>
        <fullName evidence="3">Zn(2)-C6 fungal-type domain-containing protein</fullName>
    </recommendedName>
</protein>
<dbReference type="SUPFAM" id="SSF57701">
    <property type="entry name" value="Zn2/Cys6 DNA-binding domain"/>
    <property type="match status" value="1"/>
</dbReference>
<dbReference type="InterPro" id="IPR001138">
    <property type="entry name" value="Zn2Cys6_DnaBD"/>
</dbReference>
<dbReference type="CDD" id="cd00067">
    <property type="entry name" value="GAL4"/>
    <property type="match status" value="1"/>
</dbReference>
<feature type="domain" description="Zn(2)-C6 fungal-type" evidence="3">
    <location>
        <begin position="11"/>
        <end position="39"/>
    </location>
</feature>
<gene>
    <name evidence="4" type="ORF">G3M48_001056</name>
</gene>
<dbReference type="AlphaFoldDB" id="A0AAW0RZL3"/>
<sequence>MTANIHLMRDPCWTCRRRTIQCDRSCVPCFKCKKAGLKCLDKRPLRWVKGVAVRGKMRGRIFGGVAGDIDEAHCLISAQPWRSRVWTDFVKRAAAERSPPLPLQDPFFEHRSRGEKPPVLGHTNIHVDNKRVCKLYILYDSDSNPFRTLLAYASEDAILQASIISLAARHYANTGLFFDATGADRSPRFAKAQLDALRCKGQVIKALSEFMSRPSSRNKDATMATILLLIFIDIVDSGIDGWSFHIRGFKALYQSIAQSNSHGNDEMDRGEAALELRIFIVRQLSLIETLGATFSDSISLSECYIVNQSILHKESIVRSFLGCPEYLLRAIWFLSNQRVVLMESRRHDDADMSGHVQDTIAMLELANAQAYKCATLLYGRQALGAETWDDEHLLSQLLELAEFLQHDATLFKCLLWPIFIAGLASKAHRQQDAVTESLRRLWDLTNCLNVIGASKILRNFWGKNKQAGDQMRAMPKLEGLAHGWLLI</sequence>
<dbReference type="PANTHER" id="PTHR37534">
    <property type="entry name" value="TRANSCRIPTIONAL ACTIVATOR PROTEIN UGA3"/>
    <property type="match status" value="1"/>
</dbReference>
<dbReference type="PROSITE" id="PS50048">
    <property type="entry name" value="ZN2_CY6_FUNGAL_2"/>
    <property type="match status" value="1"/>
</dbReference>
<evidence type="ECO:0000259" key="3">
    <source>
        <dbReference type="PROSITE" id="PS50048"/>
    </source>
</evidence>
<dbReference type="SMART" id="SM00066">
    <property type="entry name" value="GAL4"/>
    <property type="match status" value="1"/>
</dbReference>
<comment type="caution">
    <text evidence="4">The sequence shown here is derived from an EMBL/GenBank/DDBJ whole genome shotgun (WGS) entry which is preliminary data.</text>
</comment>
<dbReference type="InterPro" id="IPR021858">
    <property type="entry name" value="Fun_TF"/>
</dbReference>
<comment type="subcellular location">
    <subcellularLocation>
        <location evidence="1">Nucleus</location>
    </subcellularLocation>
</comment>
<evidence type="ECO:0000256" key="1">
    <source>
        <dbReference type="ARBA" id="ARBA00004123"/>
    </source>
</evidence>
<organism evidence="4 5">
    <name type="scientific">Beauveria asiatica</name>
    <dbReference type="NCBI Taxonomy" id="1069075"/>
    <lineage>
        <taxon>Eukaryota</taxon>
        <taxon>Fungi</taxon>
        <taxon>Dikarya</taxon>
        <taxon>Ascomycota</taxon>
        <taxon>Pezizomycotina</taxon>
        <taxon>Sordariomycetes</taxon>
        <taxon>Hypocreomycetidae</taxon>
        <taxon>Hypocreales</taxon>
        <taxon>Cordycipitaceae</taxon>
        <taxon>Beauveria</taxon>
    </lineage>
</organism>
<proteinExistence type="predicted"/>
<dbReference type="GO" id="GO:0000981">
    <property type="term" value="F:DNA-binding transcription factor activity, RNA polymerase II-specific"/>
    <property type="evidence" value="ECO:0007669"/>
    <property type="project" value="InterPro"/>
</dbReference>
<evidence type="ECO:0000313" key="5">
    <source>
        <dbReference type="Proteomes" id="UP001397290"/>
    </source>
</evidence>
<dbReference type="Pfam" id="PF11951">
    <property type="entry name" value="Fungal_trans_2"/>
    <property type="match status" value="2"/>
</dbReference>
<dbReference type="GO" id="GO:0008270">
    <property type="term" value="F:zinc ion binding"/>
    <property type="evidence" value="ECO:0007669"/>
    <property type="project" value="InterPro"/>
</dbReference>
<reference evidence="4 5" key="1">
    <citation type="submission" date="2020-02" db="EMBL/GenBank/DDBJ databases">
        <title>Comparative genomics of the hypocrealean fungal genus Beauvera.</title>
        <authorList>
            <person name="Showalter D.N."/>
            <person name="Bushley K.E."/>
            <person name="Rehner S.A."/>
        </authorList>
    </citation>
    <scope>NUCLEOTIDE SEQUENCE [LARGE SCALE GENOMIC DNA]</scope>
    <source>
        <strain evidence="4 5">ARSEF4384</strain>
    </source>
</reference>